<dbReference type="InterPro" id="IPR013766">
    <property type="entry name" value="Thioredoxin_domain"/>
</dbReference>
<evidence type="ECO:0000256" key="4">
    <source>
        <dbReference type="ARBA" id="ARBA00023284"/>
    </source>
</evidence>
<evidence type="ECO:0000256" key="3">
    <source>
        <dbReference type="ARBA" id="ARBA00023157"/>
    </source>
</evidence>
<dbReference type="STRING" id="1293045.H663_00635"/>
<comment type="subcellular location">
    <subcellularLocation>
        <location evidence="1">Cell envelope</location>
    </subcellularLocation>
</comment>
<dbReference type="InterPro" id="IPR036249">
    <property type="entry name" value="Thioredoxin-like_sf"/>
</dbReference>
<dbReference type="AlphaFoldDB" id="A0A2T7UG98"/>
<keyword evidence="4" id="KW-0676">Redox-active center</keyword>
<dbReference type="GO" id="GO:0016209">
    <property type="term" value="F:antioxidant activity"/>
    <property type="evidence" value="ECO:0007669"/>
    <property type="project" value="InterPro"/>
</dbReference>
<accession>A0A2T7UG98</accession>
<evidence type="ECO:0000313" key="6">
    <source>
        <dbReference type="EMBL" id="PVE43707.1"/>
    </source>
</evidence>
<dbReference type="SUPFAM" id="SSF52833">
    <property type="entry name" value="Thioredoxin-like"/>
    <property type="match status" value="1"/>
</dbReference>
<dbReference type="GO" id="GO:0030313">
    <property type="term" value="C:cell envelope"/>
    <property type="evidence" value="ECO:0007669"/>
    <property type="project" value="UniProtKB-SubCell"/>
</dbReference>
<dbReference type="OrthoDB" id="9811352at2"/>
<proteinExistence type="predicted"/>
<keyword evidence="2" id="KW-0201">Cytochrome c-type biogenesis</keyword>
<evidence type="ECO:0000259" key="5">
    <source>
        <dbReference type="PROSITE" id="PS51352"/>
    </source>
</evidence>
<dbReference type="PANTHER" id="PTHR42852">
    <property type="entry name" value="THIOL:DISULFIDE INTERCHANGE PROTEIN DSBE"/>
    <property type="match status" value="1"/>
</dbReference>
<organism evidence="6 7">
    <name type="scientific">Limnohabitans planktonicus II-D5</name>
    <dbReference type="NCBI Taxonomy" id="1293045"/>
    <lineage>
        <taxon>Bacteria</taxon>
        <taxon>Pseudomonadati</taxon>
        <taxon>Pseudomonadota</taxon>
        <taxon>Betaproteobacteria</taxon>
        <taxon>Burkholderiales</taxon>
        <taxon>Comamonadaceae</taxon>
        <taxon>Limnohabitans</taxon>
    </lineage>
</organism>
<gene>
    <name evidence="6" type="ORF">H663_006695</name>
</gene>
<evidence type="ECO:0000313" key="7">
    <source>
        <dbReference type="Proteomes" id="UP000037507"/>
    </source>
</evidence>
<keyword evidence="7" id="KW-1185">Reference proteome</keyword>
<reference evidence="6" key="1">
    <citation type="submission" date="2017-04" db="EMBL/GenBank/DDBJ databases">
        <title>Unexpected and diverse lifestyles within the genus Limnohabitans.</title>
        <authorList>
            <person name="Kasalicky V."/>
            <person name="Mehrshad M."/>
            <person name="Andrei S.-A."/>
            <person name="Salcher M."/>
            <person name="Kratochvilova H."/>
            <person name="Simek K."/>
            <person name="Ghai R."/>
        </authorList>
    </citation>
    <scope>NUCLEOTIDE SEQUENCE [LARGE SCALE GENOMIC DNA]</scope>
    <source>
        <strain evidence="6">II-D5</strain>
    </source>
</reference>
<dbReference type="PANTHER" id="PTHR42852:SF6">
    <property type="entry name" value="THIOL:DISULFIDE INTERCHANGE PROTEIN DSBE"/>
    <property type="match status" value="1"/>
</dbReference>
<sequence>MARWVFVPLALFLGMVVFLAVGLTRNPQEIPSPLIGRPAPAFELPVVGGPGVFNAAQFKGQLTLVNLWATWCAGCKEEHPILMAMARQPGLKMVGINYKELQASELPGQDPLSAESVQKATARSQAWLQKYGQAFGVNLLDMDGRVGMDFGVYGLPETYLIDREGVVRFKHAGALTPDVVQQKLLPLLRGVN</sequence>
<evidence type="ECO:0000256" key="2">
    <source>
        <dbReference type="ARBA" id="ARBA00022748"/>
    </source>
</evidence>
<name>A0A2T7UG98_9BURK</name>
<comment type="caution">
    <text evidence="6">The sequence shown here is derived from an EMBL/GenBank/DDBJ whole genome shotgun (WGS) entry which is preliminary data.</text>
</comment>
<dbReference type="InterPro" id="IPR000866">
    <property type="entry name" value="AhpC/TSA"/>
</dbReference>
<feature type="domain" description="Thioredoxin" evidence="5">
    <location>
        <begin position="33"/>
        <end position="189"/>
    </location>
</feature>
<dbReference type="GO" id="GO:0016491">
    <property type="term" value="F:oxidoreductase activity"/>
    <property type="evidence" value="ECO:0007669"/>
    <property type="project" value="InterPro"/>
</dbReference>
<dbReference type="PROSITE" id="PS51352">
    <property type="entry name" value="THIOREDOXIN_2"/>
    <property type="match status" value="1"/>
</dbReference>
<evidence type="ECO:0000256" key="1">
    <source>
        <dbReference type="ARBA" id="ARBA00004196"/>
    </source>
</evidence>
<keyword evidence="3" id="KW-1015">Disulfide bond</keyword>
<dbReference type="Gene3D" id="3.40.30.10">
    <property type="entry name" value="Glutaredoxin"/>
    <property type="match status" value="1"/>
</dbReference>
<dbReference type="InterPro" id="IPR050553">
    <property type="entry name" value="Thioredoxin_ResA/DsbE_sf"/>
</dbReference>
<dbReference type="Proteomes" id="UP000037507">
    <property type="component" value="Unassembled WGS sequence"/>
</dbReference>
<dbReference type="EMBL" id="LFYT02000005">
    <property type="protein sequence ID" value="PVE43707.1"/>
    <property type="molecule type" value="Genomic_DNA"/>
</dbReference>
<protein>
    <submittedName>
        <fullName evidence="6">Thiol:disulfide interchange protein</fullName>
    </submittedName>
</protein>
<dbReference type="GO" id="GO:0017004">
    <property type="term" value="P:cytochrome complex assembly"/>
    <property type="evidence" value="ECO:0007669"/>
    <property type="project" value="UniProtKB-KW"/>
</dbReference>
<dbReference type="Pfam" id="PF00578">
    <property type="entry name" value="AhpC-TSA"/>
    <property type="match status" value="1"/>
</dbReference>